<proteinExistence type="predicted"/>
<feature type="region of interest" description="Disordered" evidence="1">
    <location>
        <begin position="219"/>
        <end position="239"/>
    </location>
</feature>
<dbReference type="GO" id="GO:0022627">
    <property type="term" value="C:cytosolic small ribosomal subunit"/>
    <property type="evidence" value="ECO:0007669"/>
    <property type="project" value="TreeGrafter"/>
</dbReference>
<geneLocation type="chloroplast" evidence="2"/>
<evidence type="ECO:0000256" key="1">
    <source>
        <dbReference type="SAM" id="MobiDB-lite"/>
    </source>
</evidence>
<gene>
    <name evidence="2" type="primary">rps3</name>
</gene>
<dbReference type="PANTHER" id="PTHR11760">
    <property type="entry name" value="30S/40S RIBOSOMAL PROTEIN S3"/>
    <property type="match status" value="1"/>
</dbReference>
<dbReference type="GO" id="GO:0003735">
    <property type="term" value="F:structural constituent of ribosome"/>
    <property type="evidence" value="ECO:0007669"/>
    <property type="project" value="TreeGrafter"/>
</dbReference>
<reference evidence="2" key="1">
    <citation type="journal article" date="2015" name="BMC Evol. Biol.">
        <title>Chloroplast phylogenomic analysis of chlorophyte green algae identifies a novel lineage sister to the Sphaeropleales (Chlorophyceae).</title>
        <authorList>
            <person name="Lemieux C."/>
            <person name="Vincent A.T."/>
            <person name="Labarre A."/>
            <person name="Otis C."/>
            <person name="Turmel M."/>
        </authorList>
    </citation>
    <scope>NUCLEOTIDE SEQUENCE</scope>
</reference>
<feature type="compositionally biased region" description="Polar residues" evidence="1">
    <location>
        <begin position="331"/>
        <end position="341"/>
    </location>
</feature>
<keyword evidence="2" id="KW-0934">Plastid</keyword>
<protein>
    <submittedName>
        <fullName evidence="2">Ribosomal protein S3</fullName>
    </submittedName>
</protein>
<name>A0A0S2IC83_9CHLO</name>
<dbReference type="PANTHER" id="PTHR11760:SF19">
    <property type="entry name" value="SMALL RIBOSOMAL SUBUNIT PROTEIN US3C"/>
    <property type="match status" value="1"/>
</dbReference>
<dbReference type="GO" id="GO:0003723">
    <property type="term" value="F:RNA binding"/>
    <property type="evidence" value="ECO:0007669"/>
    <property type="project" value="InterPro"/>
</dbReference>
<dbReference type="CDD" id="cd02412">
    <property type="entry name" value="KH-II_30S_S3"/>
    <property type="match status" value="1"/>
</dbReference>
<feature type="region of interest" description="Disordered" evidence="1">
    <location>
        <begin position="141"/>
        <end position="166"/>
    </location>
</feature>
<keyword evidence="2" id="KW-0687">Ribonucleoprotein</keyword>
<dbReference type="InterPro" id="IPR015946">
    <property type="entry name" value="KH_dom-like_a/b"/>
</dbReference>
<dbReference type="InterPro" id="IPR057258">
    <property type="entry name" value="Ribosomal_uS3"/>
</dbReference>
<evidence type="ECO:0000313" key="2">
    <source>
        <dbReference type="EMBL" id="ALO21109.1"/>
    </source>
</evidence>
<feature type="region of interest" description="Disordered" evidence="1">
    <location>
        <begin position="331"/>
        <end position="385"/>
    </location>
</feature>
<dbReference type="EMBL" id="KT624875">
    <property type="protein sequence ID" value="ALO21109.1"/>
    <property type="molecule type" value="Genomic_DNA"/>
</dbReference>
<dbReference type="Gene3D" id="3.30.300.20">
    <property type="match status" value="1"/>
</dbReference>
<feature type="region of interest" description="Disordered" evidence="1">
    <location>
        <begin position="614"/>
        <end position="656"/>
    </location>
</feature>
<keyword evidence="2" id="KW-0689">Ribosomal protein</keyword>
<dbReference type="AlphaFoldDB" id="A0A0S2IC83"/>
<dbReference type="InterPro" id="IPR009019">
    <property type="entry name" value="KH_sf_prok-type"/>
</dbReference>
<feature type="non-terminal residue" evidence="2">
    <location>
        <position position="718"/>
    </location>
</feature>
<feature type="compositionally biased region" description="Polar residues" evidence="1">
    <location>
        <begin position="222"/>
        <end position="236"/>
    </location>
</feature>
<accession>A0A0S2IC83</accession>
<organism evidence="2">
    <name type="scientific">Staurocarteria crucifera</name>
    <dbReference type="NCBI Taxonomy" id="47781"/>
    <lineage>
        <taxon>Eukaryota</taxon>
        <taxon>Viridiplantae</taxon>
        <taxon>Chlorophyta</taxon>
        <taxon>core chlorophytes</taxon>
        <taxon>Chlorophyceae</taxon>
        <taxon>CS clade</taxon>
        <taxon>Chlamydomonadales</taxon>
        <taxon>Chlamydomonadaceae</taxon>
        <taxon>Staurocarteria</taxon>
    </lineage>
</organism>
<sequence length="718" mass="79427">MGQKVHPIGFRVGITKQHESQWFANFQKYQYAQSVVEDRFLRATIKKLFLDLLNPAKKARTSTAQTKIRTPKITQIKIERSLLPYKIGIHIYAEKSLRSYIKKALSQLNLDPITAGHLQKVRQYLLNLRSKQDQTMLLSPEVKASAPHKAATGSEGAPSGSENGRLDAKHEGRLAKTAALKRLTTKPFGQRSKGRNSLNNKGMKKQSFAGNAFGMVPGNKRGSVSSSSTNLNQKFQQRLRKRQVIRQKLREQMRLLSGRKLLISNSRYLMSISSIRKNFDKASINTALQRPMKMGQNANSFGRTSMFEERNVGKSVNSKLLSKSQKYSILATKETSSPSGGSSVGHANSPKKAVGMPAGLAGKKPQVDLAKGERQASRRGSGYATGAKGALTSAANLRSSKTGAVRLMTKSAANLLTTKLTKKRRTSVHQKFVNTFFKRLNNIFLKTIRKSFLTFDQRLKKHKENQIQKYGSLRYAPLGYNKNYFQFTISSTFGAQRAKQIKKQPINKLIALINSLHLKSQQKLQDLRKEFIAFGTISNSKSFGYYQIVKLISSLKDLVVKLKQTQRIKTKNKLNVGRPVGEGLTSNPNGASTVWVDGAAAGFTGAKPKAVGSADQGSAYPAQRDQVAGLSSSSSSSVGHGYGSAQRKSTSPLTSTSLVKSKKSLLIGRQIKKVRKKIGLANLKGLDLLEKSRVNRLKNVENSVRKLKLSEYLKQLVK</sequence>
<dbReference type="SUPFAM" id="SSF54814">
    <property type="entry name" value="Prokaryotic type KH domain (KH-domain type II)"/>
    <property type="match status" value="1"/>
</dbReference>
<keyword evidence="2" id="KW-0150">Chloroplast</keyword>